<dbReference type="PANTHER" id="PTHR33223:SF6">
    <property type="entry name" value="CCHC-TYPE DOMAIN-CONTAINING PROTEIN"/>
    <property type="match status" value="1"/>
</dbReference>
<feature type="compositionally biased region" description="Polar residues" evidence="2">
    <location>
        <begin position="80"/>
        <end position="94"/>
    </location>
</feature>
<evidence type="ECO:0008006" key="5">
    <source>
        <dbReference type="Google" id="ProtNLM"/>
    </source>
</evidence>
<dbReference type="Proteomes" id="UP001234178">
    <property type="component" value="Unassembled WGS sequence"/>
</dbReference>
<feature type="region of interest" description="Disordered" evidence="2">
    <location>
        <begin position="481"/>
        <end position="549"/>
    </location>
</feature>
<gene>
    <name evidence="3" type="ORF">OUZ56_032882</name>
</gene>
<keyword evidence="4" id="KW-1185">Reference proteome</keyword>
<organism evidence="3 4">
    <name type="scientific">Daphnia magna</name>
    <dbReference type="NCBI Taxonomy" id="35525"/>
    <lineage>
        <taxon>Eukaryota</taxon>
        <taxon>Metazoa</taxon>
        <taxon>Ecdysozoa</taxon>
        <taxon>Arthropoda</taxon>
        <taxon>Crustacea</taxon>
        <taxon>Branchiopoda</taxon>
        <taxon>Diplostraca</taxon>
        <taxon>Cladocera</taxon>
        <taxon>Anomopoda</taxon>
        <taxon>Daphniidae</taxon>
        <taxon>Daphnia</taxon>
    </lineage>
</organism>
<feature type="compositionally biased region" description="Polar residues" evidence="2">
    <location>
        <begin position="537"/>
        <end position="549"/>
    </location>
</feature>
<comment type="caution">
    <text evidence="3">The sequence shown here is derived from an EMBL/GenBank/DDBJ whole genome shotgun (WGS) entry which is preliminary data.</text>
</comment>
<dbReference type="PANTHER" id="PTHR33223">
    <property type="entry name" value="CCHC-TYPE DOMAIN-CONTAINING PROTEIN"/>
    <property type="match status" value="1"/>
</dbReference>
<keyword evidence="1" id="KW-0175">Coiled coil</keyword>
<feature type="compositionally biased region" description="Polar residues" evidence="2">
    <location>
        <begin position="491"/>
        <end position="510"/>
    </location>
</feature>
<feature type="region of interest" description="Disordered" evidence="2">
    <location>
        <begin position="76"/>
        <end position="107"/>
    </location>
</feature>
<feature type="coiled-coil region" evidence="1">
    <location>
        <begin position="124"/>
        <end position="151"/>
    </location>
</feature>
<name>A0ABR0BA67_9CRUS</name>
<sequence length="633" mass="71492">MEIHGERNFCHRYVIFFVQRYNTHREAVFKPNHLASELSQLKRMLNPSSMEIDPPISLTPDSGALAIVEKGVQLRDNYPESGSDNDLSTSSTARSVPYTRKSPPKQITARQITDSNPDTYILIRSRSESVIKDLQSQLKQLTENQPSELNQIKETSERQRSIIETLKTSPASNIISNVIGRCNAEHLAHVTRMLFQDQPTLIMASASDLGELVSIPVHEKIPRFSGYLGDISIQDWFQEAERIAKGINWSKEQMKRYFSERFTKLALSFQGEIDDPNYPHPVVSYQEWKELIIQEFKDPTENQYFKNELNEIKQKPNERVRDFRARIEKNFIKGYGENMFRSKNETLASVRDDILKAAFENGLKSDLHAGYENRITATATYDVAIATATEVESILTRKHSSARAWQPDLSAINLSHELLSSDIEDLKRKFEGLTCSSVETLQDKRSKSKDRPIASTLSSSASIPSGLSLNAKAVRFSPNVGGEGILGRRSPSGTDFPTSPSRSTELSSEQDSFKKQKVKPTTVVQLPNIPKGRLTVGPTTQTKSQSNKGKNLSKTLAAVLTINEKIAENPECSTFVNRLPNRTVTEKVTEKAFLHQPLALCRNYKNMKKLKTKLVKKNKVKTMIWKETAIKTQ</sequence>
<accession>A0ABR0BA67</accession>
<evidence type="ECO:0000256" key="2">
    <source>
        <dbReference type="SAM" id="MobiDB-lite"/>
    </source>
</evidence>
<reference evidence="3 4" key="1">
    <citation type="journal article" date="2023" name="Nucleic Acids Res.">
        <title>The hologenome of Daphnia magna reveals possible DNA methylation and microbiome-mediated evolution of the host genome.</title>
        <authorList>
            <person name="Chaturvedi A."/>
            <person name="Li X."/>
            <person name="Dhandapani V."/>
            <person name="Marshall H."/>
            <person name="Kissane S."/>
            <person name="Cuenca-Cambronero M."/>
            <person name="Asole G."/>
            <person name="Calvet F."/>
            <person name="Ruiz-Romero M."/>
            <person name="Marangio P."/>
            <person name="Guigo R."/>
            <person name="Rago D."/>
            <person name="Mirbahai L."/>
            <person name="Eastwood N."/>
            <person name="Colbourne J.K."/>
            <person name="Zhou J."/>
            <person name="Mallon E."/>
            <person name="Orsini L."/>
        </authorList>
    </citation>
    <scope>NUCLEOTIDE SEQUENCE [LARGE SCALE GENOMIC DNA]</scope>
    <source>
        <strain evidence="3">LRV0_1</strain>
    </source>
</reference>
<evidence type="ECO:0000313" key="4">
    <source>
        <dbReference type="Proteomes" id="UP001234178"/>
    </source>
</evidence>
<protein>
    <recommendedName>
        <fullName evidence="5">Retrotransposon gag domain-containing protein</fullName>
    </recommendedName>
</protein>
<evidence type="ECO:0000313" key="3">
    <source>
        <dbReference type="EMBL" id="KAK4045345.1"/>
    </source>
</evidence>
<evidence type="ECO:0000256" key="1">
    <source>
        <dbReference type="SAM" id="Coils"/>
    </source>
</evidence>
<proteinExistence type="predicted"/>
<dbReference type="EMBL" id="JAOYFB010000042">
    <property type="protein sequence ID" value="KAK4045345.1"/>
    <property type="molecule type" value="Genomic_DNA"/>
</dbReference>
<feature type="region of interest" description="Disordered" evidence="2">
    <location>
        <begin position="441"/>
        <end position="461"/>
    </location>
</feature>
<feature type="compositionally biased region" description="Basic and acidic residues" evidence="2">
    <location>
        <begin position="441"/>
        <end position="452"/>
    </location>
</feature>